<keyword evidence="3" id="KW-1185">Reference proteome</keyword>
<evidence type="ECO:0000313" key="3">
    <source>
        <dbReference type="Proteomes" id="UP000664521"/>
    </source>
</evidence>
<dbReference type="InterPro" id="IPR041698">
    <property type="entry name" value="Methyltransf_25"/>
</dbReference>
<evidence type="ECO:0000259" key="1">
    <source>
        <dbReference type="Pfam" id="PF13649"/>
    </source>
</evidence>
<dbReference type="OrthoDB" id="417697at2759"/>
<protein>
    <recommendedName>
        <fullName evidence="1">Methyltransferase domain-containing protein</fullName>
    </recommendedName>
</protein>
<sequence>MASEPTQRPDYFFKRGVQSSVRLNYNHWLMKELTGYLIHPAIPANKPDLWVADLGSGTNIWALEVAAHLPETARIDGFDISGDQYAPATSRPSNLHLHIQDCFKPFSSEFVGAFDVVYARFWLCLVNNPDASDLLKNMISLLNPGGYLQWLEPLPLSVRGVHPSAEGSNTAIDRLVSHLHKPTENKTYDWIGKLPELFCEQGLEVIAADRILFPKHLRHAWHHSLLVAFEDRAQGDTPSDNGEDQKIWISQLMEAFANGSYIDSPFICVVGRKKSC</sequence>
<dbReference type="InterPro" id="IPR029063">
    <property type="entry name" value="SAM-dependent_MTases_sf"/>
</dbReference>
<evidence type="ECO:0000313" key="2">
    <source>
        <dbReference type="EMBL" id="CAF9914211.1"/>
    </source>
</evidence>
<dbReference type="SUPFAM" id="SSF53335">
    <property type="entry name" value="S-adenosyl-L-methionine-dependent methyltransferases"/>
    <property type="match status" value="1"/>
</dbReference>
<gene>
    <name evidence="2" type="ORF">HETSPECPRED_001922</name>
</gene>
<dbReference type="CDD" id="cd02440">
    <property type="entry name" value="AdoMet_MTases"/>
    <property type="match status" value="1"/>
</dbReference>
<dbReference type="Proteomes" id="UP000664521">
    <property type="component" value="Unassembled WGS sequence"/>
</dbReference>
<name>A0A8H3F4K1_9LECA</name>
<comment type="caution">
    <text evidence="2">The sequence shown here is derived from an EMBL/GenBank/DDBJ whole genome shotgun (WGS) entry which is preliminary data.</text>
</comment>
<dbReference type="Pfam" id="PF13649">
    <property type="entry name" value="Methyltransf_25"/>
    <property type="match status" value="1"/>
</dbReference>
<dbReference type="Gene3D" id="3.40.50.150">
    <property type="entry name" value="Vaccinia Virus protein VP39"/>
    <property type="match status" value="1"/>
</dbReference>
<accession>A0A8H3F4K1</accession>
<organism evidence="2 3">
    <name type="scientific">Heterodermia speciosa</name>
    <dbReference type="NCBI Taxonomy" id="116794"/>
    <lineage>
        <taxon>Eukaryota</taxon>
        <taxon>Fungi</taxon>
        <taxon>Dikarya</taxon>
        <taxon>Ascomycota</taxon>
        <taxon>Pezizomycotina</taxon>
        <taxon>Lecanoromycetes</taxon>
        <taxon>OSLEUM clade</taxon>
        <taxon>Lecanoromycetidae</taxon>
        <taxon>Caliciales</taxon>
        <taxon>Physciaceae</taxon>
        <taxon>Heterodermia</taxon>
    </lineage>
</organism>
<dbReference type="EMBL" id="CAJPDS010000014">
    <property type="protein sequence ID" value="CAF9914211.1"/>
    <property type="molecule type" value="Genomic_DNA"/>
</dbReference>
<feature type="domain" description="Methyltransferase" evidence="1">
    <location>
        <begin position="51"/>
        <end position="146"/>
    </location>
</feature>
<dbReference type="AlphaFoldDB" id="A0A8H3F4K1"/>
<reference evidence="2" key="1">
    <citation type="submission" date="2021-03" db="EMBL/GenBank/DDBJ databases">
        <authorList>
            <person name="Tagirdzhanova G."/>
        </authorList>
    </citation>
    <scope>NUCLEOTIDE SEQUENCE</scope>
</reference>
<proteinExistence type="predicted"/>